<organism evidence="1 2">
    <name type="scientific">Rhizorhapis suberifaciens</name>
    <name type="common">corky root of lettuce</name>
    <dbReference type="NCBI Taxonomy" id="13656"/>
    <lineage>
        <taxon>Bacteria</taxon>
        <taxon>Pseudomonadati</taxon>
        <taxon>Pseudomonadota</taxon>
        <taxon>Alphaproteobacteria</taxon>
        <taxon>Sphingomonadales</taxon>
        <taxon>Sphingomonadaceae</taxon>
        <taxon>Rhizorhapis</taxon>
    </lineage>
</organism>
<gene>
    <name evidence="1" type="ORF">HNQ99_002936</name>
</gene>
<dbReference type="EMBL" id="JACHOV010000012">
    <property type="protein sequence ID" value="MBB4642600.1"/>
    <property type="molecule type" value="Genomic_DNA"/>
</dbReference>
<evidence type="ECO:0000313" key="1">
    <source>
        <dbReference type="EMBL" id="MBB4642600.1"/>
    </source>
</evidence>
<dbReference type="RefSeq" id="WP_184476849.1">
    <property type="nucleotide sequence ID" value="NZ_JACHOV010000012.1"/>
</dbReference>
<dbReference type="Proteomes" id="UP000575068">
    <property type="component" value="Unassembled WGS sequence"/>
</dbReference>
<proteinExistence type="predicted"/>
<comment type="caution">
    <text evidence="1">The sequence shown here is derived from an EMBL/GenBank/DDBJ whole genome shotgun (WGS) entry which is preliminary data.</text>
</comment>
<dbReference type="AlphaFoldDB" id="A0A840HYF7"/>
<name>A0A840HYF7_9SPHN</name>
<sequence length="85" mass="9351">MLHFDIEAIWAQVRAMDFVRGTPQEVHQWRMDDAESRANLAIEDMALASNEAELFDMLLDEAVPPALASKIVAGLIERGAGELAA</sequence>
<protein>
    <submittedName>
        <fullName evidence="1">Uncharacterized protein</fullName>
    </submittedName>
</protein>
<evidence type="ECO:0000313" key="2">
    <source>
        <dbReference type="Proteomes" id="UP000575068"/>
    </source>
</evidence>
<keyword evidence="2" id="KW-1185">Reference proteome</keyword>
<reference evidence="1 2" key="1">
    <citation type="submission" date="2020-08" db="EMBL/GenBank/DDBJ databases">
        <title>Genomic Encyclopedia of Type Strains, Phase IV (KMG-IV): sequencing the most valuable type-strain genomes for metagenomic binning, comparative biology and taxonomic classification.</title>
        <authorList>
            <person name="Goeker M."/>
        </authorList>
    </citation>
    <scope>NUCLEOTIDE SEQUENCE [LARGE SCALE GENOMIC DNA]</scope>
    <source>
        <strain evidence="1 2">DSM 7465</strain>
    </source>
</reference>
<accession>A0A840HYF7</accession>